<evidence type="ECO:0000256" key="1">
    <source>
        <dbReference type="ARBA" id="ARBA00009921"/>
    </source>
</evidence>
<dbReference type="InterPro" id="IPR036397">
    <property type="entry name" value="RNaseH_sf"/>
</dbReference>
<dbReference type="EMBL" id="JAGTXO010000018">
    <property type="protein sequence ID" value="KAG8462977.1"/>
    <property type="molecule type" value="Genomic_DNA"/>
</dbReference>
<organism evidence="7 8">
    <name type="scientific">Diacronema lutheri</name>
    <name type="common">Unicellular marine alga</name>
    <name type="synonym">Monochrysis lutheri</name>
    <dbReference type="NCBI Taxonomy" id="2081491"/>
    <lineage>
        <taxon>Eukaryota</taxon>
        <taxon>Haptista</taxon>
        <taxon>Haptophyta</taxon>
        <taxon>Pavlovophyceae</taxon>
        <taxon>Pavlovales</taxon>
        <taxon>Pavlovaceae</taxon>
        <taxon>Diacronema</taxon>
    </lineage>
</organism>
<evidence type="ECO:0000256" key="2">
    <source>
        <dbReference type="ARBA" id="ARBA00022722"/>
    </source>
</evidence>
<feature type="compositionally biased region" description="Low complexity" evidence="5">
    <location>
        <begin position="36"/>
        <end position="56"/>
    </location>
</feature>
<dbReference type="PANTHER" id="PTHR11046">
    <property type="entry name" value="OLIGORIBONUCLEASE, MITOCHONDRIAL"/>
    <property type="match status" value="1"/>
</dbReference>
<dbReference type="GO" id="GO:0000175">
    <property type="term" value="F:3'-5'-RNA exonuclease activity"/>
    <property type="evidence" value="ECO:0007669"/>
    <property type="project" value="InterPro"/>
</dbReference>
<dbReference type="Gene3D" id="3.30.420.10">
    <property type="entry name" value="Ribonuclease H-like superfamily/Ribonuclease H"/>
    <property type="match status" value="1"/>
</dbReference>
<feature type="region of interest" description="Disordered" evidence="5">
    <location>
        <begin position="1"/>
        <end position="20"/>
    </location>
</feature>
<dbReference type="InterPro" id="IPR022894">
    <property type="entry name" value="Oligoribonuclease"/>
</dbReference>
<dbReference type="OrthoDB" id="270189at2759"/>
<keyword evidence="2" id="KW-0540">Nuclease</keyword>
<evidence type="ECO:0000256" key="4">
    <source>
        <dbReference type="ARBA" id="ARBA00022839"/>
    </source>
</evidence>
<dbReference type="CDD" id="cd06135">
    <property type="entry name" value="Orn"/>
    <property type="match status" value="1"/>
</dbReference>
<dbReference type="SMART" id="SM00479">
    <property type="entry name" value="EXOIII"/>
    <property type="match status" value="1"/>
</dbReference>
<feature type="domain" description="Exonuclease" evidence="6">
    <location>
        <begin position="163"/>
        <end position="337"/>
    </location>
</feature>
<feature type="compositionally biased region" description="Low complexity" evidence="5">
    <location>
        <begin position="82"/>
        <end position="103"/>
    </location>
</feature>
<evidence type="ECO:0000259" key="6">
    <source>
        <dbReference type="SMART" id="SM00479"/>
    </source>
</evidence>
<reference evidence="7" key="1">
    <citation type="submission" date="2021-05" db="EMBL/GenBank/DDBJ databases">
        <title>The genome of the haptophyte Pavlova lutheri (Diacronema luteri, Pavlovales) - a model for lipid biosynthesis in eukaryotic algae.</title>
        <authorList>
            <person name="Hulatt C.J."/>
            <person name="Posewitz M.C."/>
        </authorList>
    </citation>
    <scope>NUCLEOTIDE SEQUENCE</scope>
    <source>
        <strain evidence="7">NIVA-4/92</strain>
    </source>
</reference>
<feature type="region of interest" description="Disordered" evidence="5">
    <location>
        <begin position="25"/>
        <end position="103"/>
    </location>
</feature>
<keyword evidence="8" id="KW-1185">Reference proteome</keyword>
<evidence type="ECO:0000256" key="5">
    <source>
        <dbReference type="SAM" id="MobiDB-lite"/>
    </source>
</evidence>
<dbReference type="Pfam" id="PF00929">
    <property type="entry name" value="RNase_T"/>
    <property type="match status" value="1"/>
</dbReference>
<dbReference type="Proteomes" id="UP000751190">
    <property type="component" value="Unassembled WGS sequence"/>
</dbReference>
<sequence>MVANRFALLGLSETEEETGETFVLRGAHASGRRQSARAAANGRAYAAARAPGSGNSDGDDHDDNGSAARDGGDRDGTLVCKASASDDASASDETSASDSSGVGISAQAARELARATLRASRASAGVTATAAAAAAATVHAAAAAAATGAHPRARVPRPFGYHSMLWLDLEMTGLDARADHILELACVLSDGALTRFVEGPDLVISQPAGVLEAMNEWCSKQHVESGLVDRVRASTLSVREAEAQVLAFVSAHAAPGVLNLAGNCVYKDKEFLEQHMPELMRALSWRVIDVSTIAELAYRWFPGPASRRPRKRNGHRAMADVYESIEELKFYRNAVFKPPPPLLASKKR</sequence>
<evidence type="ECO:0000313" key="8">
    <source>
        <dbReference type="Proteomes" id="UP000751190"/>
    </source>
</evidence>
<dbReference type="AlphaFoldDB" id="A0A8J5XK96"/>
<dbReference type="NCBIfam" id="NF003765">
    <property type="entry name" value="PRK05359.1"/>
    <property type="match status" value="1"/>
</dbReference>
<dbReference type="PANTHER" id="PTHR11046:SF0">
    <property type="entry name" value="OLIGORIBONUCLEASE, MITOCHONDRIAL"/>
    <property type="match status" value="1"/>
</dbReference>
<proteinExistence type="inferred from homology"/>
<dbReference type="SUPFAM" id="SSF53098">
    <property type="entry name" value="Ribonuclease H-like"/>
    <property type="match status" value="1"/>
</dbReference>
<evidence type="ECO:0000313" key="7">
    <source>
        <dbReference type="EMBL" id="KAG8462977.1"/>
    </source>
</evidence>
<name>A0A8J5XK96_DIALT</name>
<dbReference type="GO" id="GO:0003676">
    <property type="term" value="F:nucleic acid binding"/>
    <property type="evidence" value="ECO:0007669"/>
    <property type="project" value="InterPro"/>
</dbReference>
<keyword evidence="3" id="KW-0378">Hydrolase</keyword>
<accession>A0A8J5XK96</accession>
<comment type="similarity">
    <text evidence="1">Belongs to the oligoribonuclease family.</text>
</comment>
<dbReference type="InterPro" id="IPR012337">
    <property type="entry name" value="RNaseH-like_sf"/>
</dbReference>
<dbReference type="InterPro" id="IPR013520">
    <property type="entry name" value="Ribonucl_H"/>
</dbReference>
<evidence type="ECO:0000256" key="3">
    <source>
        <dbReference type="ARBA" id="ARBA00022801"/>
    </source>
</evidence>
<keyword evidence="4" id="KW-0269">Exonuclease</keyword>
<protein>
    <recommendedName>
        <fullName evidence="6">Exonuclease domain-containing protein</fullName>
    </recommendedName>
</protein>
<comment type="caution">
    <text evidence="7">The sequence shown here is derived from an EMBL/GenBank/DDBJ whole genome shotgun (WGS) entry which is preliminary data.</text>
</comment>
<gene>
    <name evidence="7" type="ORF">KFE25_001750</name>
</gene>